<proteinExistence type="predicted"/>
<dbReference type="AlphaFoldDB" id="C5KE44"/>
<dbReference type="EMBL" id="GG672192">
    <property type="protein sequence ID" value="EER17256.1"/>
    <property type="molecule type" value="Genomic_DNA"/>
</dbReference>
<accession>C5KE44</accession>
<dbReference type="InParanoid" id="C5KE44"/>
<dbReference type="Proteomes" id="UP000007800">
    <property type="component" value="Unassembled WGS sequence"/>
</dbReference>
<evidence type="ECO:0000313" key="1">
    <source>
        <dbReference type="EMBL" id="EER17256.1"/>
    </source>
</evidence>
<name>C5KE44_PERM5</name>
<evidence type="ECO:0000313" key="2">
    <source>
        <dbReference type="Proteomes" id="UP000007800"/>
    </source>
</evidence>
<keyword evidence="2" id="KW-1185">Reference proteome</keyword>
<gene>
    <name evidence="1" type="ORF">Pmar_PMAR005778</name>
</gene>
<dbReference type="GeneID" id="9053577"/>
<protein>
    <submittedName>
        <fullName evidence="1">Uncharacterized protein</fullName>
    </submittedName>
</protein>
<sequence>MMKSCKNYGRDRQSWWTGFVRRQEICFQSSLQSIVKILTQLPPGGSSDTRSCENDIFLDAWVHEDATTGWSALKELLQANIFEKRPVEVANITKSMEASLKTAFLALLYDLSTCELLYTMLLTTDEAAVPFARLDASEFVDVICSETAANTEEASRNCAELLQKLLCYQCPSEDAKPVYIPRLAKGLVEQTDRLVCRIVTGQEITSVMGAAANAVTSLLFNLKESGGDVAEEGCANDCDGGDDDFCCYVVRIRSIVLGTMIAVCVRVGLTT</sequence>
<reference evidence="1 2" key="1">
    <citation type="submission" date="2008-07" db="EMBL/GenBank/DDBJ databases">
        <authorList>
            <person name="El-Sayed N."/>
            <person name="Caler E."/>
            <person name="Inman J."/>
            <person name="Amedeo P."/>
            <person name="Hass B."/>
            <person name="Wortman J."/>
        </authorList>
    </citation>
    <scope>NUCLEOTIDE SEQUENCE [LARGE SCALE GENOMIC DNA]</scope>
    <source>
        <strain evidence="2">ATCC 50983 / TXsc</strain>
    </source>
</reference>
<organism evidence="2">
    <name type="scientific">Perkinsus marinus (strain ATCC 50983 / TXsc)</name>
    <dbReference type="NCBI Taxonomy" id="423536"/>
    <lineage>
        <taxon>Eukaryota</taxon>
        <taxon>Sar</taxon>
        <taxon>Alveolata</taxon>
        <taxon>Perkinsozoa</taxon>
        <taxon>Perkinsea</taxon>
        <taxon>Perkinsida</taxon>
        <taxon>Perkinsidae</taxon>
        <taxon>Perkinsus</taxon>
    </lineage>
</organism>
<dbReference type="RefSeq" id="XP_002785460.1">
    <property type="nucleotide sequence ID" value="XM_002785414.1"/>
</dbReference>